<comment type="subcellular location">
    <subcellularLocation>
        <location evidence="12">Cytoplasm</location>
    </subcellularLocation>
</comment>
<reference evidence="14" key="1">
    <citation type="submission" date="2016-10" db="EMBL/GenBank/DDBJ databases">
        <authorList>
            <person name="Varghese N."/>
            <person name="Submissions S."/>
        </authorList>
    </citation>
    <scope>NUCLEOTIDE SEQUENCE [LARGE SCALE GENOMIC DNA]</scope>
    <source>
        <strain evidence="14">CGMCC 1.3431</strain>
    </source>
</reference>
<accession>A0A1G4PD72</accession>
<feature type="binding site" evidence="12">
    <location>
        <position position="52"/>
    </location>
    <ligand>
        <name>pyruvate</name>
        <dbReference type="ChEBI" id="CHEBI:15361"/>
    </ligand>
</feature>
<dbReference type="InterPro" id="IPR002220">
    <property type="entry name" value="DapA-like"/>
</dbReference>
<evidence type="ECO:0000256" key="6">
    <source>
        <dbReference type="ARBA" id="ARBA00022605"/>
    </source>
</evidence>
<dbReference type="PANTHER" id="PTHR12128:SF66">
    <property type="entry name" value="4-HYDROXY-2-OXOGLUTARATE ALDOLASE, MITOCHONDRIAL"/>
    <property type="match status" value="1"/>
</dbReference>
<evidence type="ECO:0000256" key="2">
    <source>
        <dbReference type="ARBA" id="ARBA00005120"/>
    </source>
</evidence>
<dbReference type="InterPro" id="IPR013785">
    <property type="entry name" value="Aldolase_TIM"/>
</dbReference>
<evidence type="ECO:0000256" key="1">
    <source>
        <dbReference type="ARBA" id="ARBA00003294"/>
    </source>
</evidence>
<dbReference type="PRINTS" id="PR00146">
    <property type="entry name" value="DHPICSNTHASE"/>
</dbReference>
<comment type="pathway">
    <text evidence="2 12">Amino-acid biosynthesis; L-lysine biosynthesis via DAP pathway; (S)-tetrahydrodipicolinate from L-aspartate: step 3/4.</text>
</comment>
<comment type="function">
    <text evidence="1 12">Catalyzes the condensation of (S)-aspartate-beta-semialdehyde [(S)-ASA] and pyruvate to 4-hydroxy-tetrahydrodipicolinate (HTPA).</text>
</comment>
<evidence type="ECO:0000256" key="7">
    <source>
        <dbReference type="ARBA" id="ARBA00022915"/>
    </source>
</evidence>
<dbReference type="InterPro" id="IPR005263">
    <property type="entry name" value="DapA"/>
</dbReference>
<feature type="site" description="Part of a proton relay during catalysis" evidence="12">
    <location>
        <position position="51"/>
    </location>
</feature>
<dbReference type="STRING" id="260084.SAMN02927928_0273"/>
<feature type="active site" description="Schiff-base intermediate with substrate" evidence="12">
    <location>
        <position position="168"/>
    </location>
</feature>
<comment type="subunit">
    <text evidence="12">Homotetramer; dimer of dimers.</text>
</comment>
<gene>
    <name evidence="12" type="primary">dapA</name>
    <name evidence="13" type="ORF">SAMN02927928_0273</name>
</gene>
<comment type="catalytic activity">
    <reaction evidence="11 12">
        <text>L-aspartate 4-semialdehyde + pyruvate = (2S,4S)-4-hydroxy-2,3,4,5-tetrahydrodipicolinate + H2O + H(+)</text>
        <dbReference type="Rhea" id="RHEA:34171"/>
        <dbReference type="ChEBI" id="CHEBI:15361"/>
        <dbReference type="ChEBI" id="CHEBI:15377"/>
        <dbReference type="ChEBI" id="CHEBI:15378"/>
        <dbReference type="ChEBI" id="CHEBI:67139"/>
        <dbReference type="ChEBI" id="CHEBI:537519"/>
        <dbReference type="EC" id="4.3.3.7"/>
    </reaction>
</comment>
<keyword evidence="6 12" id="KW-0028">Amino-acid biosynthesis</keyword>
<feature type="binding site" evidence="12">
    <location>
        <position position="210"/>
    </location>
    <ligand>
        <name>pyruvate</name>
        <dbReference type="ChEBI" id="CHEBI:15361"/>
    </ligand>
</feature>
<dbReference type="GO" id="GO:0019877">
    <property type="term" value="P:diaminopimelate biosynthetic process"/>
    <property type="evidence" value="ECO:0007669"/>
    <property type="project" value="UniProtKB-UniRule"/>
</dbReference>
<protein>
    <recommendedName>
        <fullName evidence="4 12">4-hydroxy-tetrahydrodipicolinate synthase</fullName>
        <shortName evidence="12">HTPA synthase</shortName>
        <ecNumber evidence="4 12">4.3.3.7</ecNumber>
    </recommendedName>
</protein>
<feature type="active site" description="Proton donor/acceptor" evidence="12">
    <location>
        <position position="140"/>
    </location>
</feature>
<dbReference type="GO" id="GO:0008840">
    <property type="term" value="F:4-hydroxy-tetrahydrodipicolinate synthase activity"/>
    <property type="evidence" value="ECO:0007669"/>
    <property type="project" value="UniProtKB-UniRule"/>
</dbReference>
<evidence type="ECO:0000256" key="11">
    <source>
        <dbReference type="ARBA" id="ARBA00047836"/>
    </source>
</evidence>
<evidence type="ECO:0000256" key="9">
    <source>
        <dbReference type="ARBA" id="ARBA00023239"/>
    </source>
</evidence>
<name>A0A1G4PD72_9CAUL</name>
<keyword evidence="7 12" id="KW-0220">Diaminopimelate biosynthesis</keyword>
<comment type="similarity">
    <text evidence="3 12">Belongs to the DapA family.</text>
</comment>
<evidence type="ECO:0000256" key="8">
    <source>
        <dbReference type="ARBA" id="ARBA00023154"/>
    </source>
</evidence>
<evidence type="ECO:0000256" key="5">
    <source>
        <dbReference type="ARBA" id="ARBA00022490"/>
    </source>
</evidence>
<dbReference type="CDD" id="cd00950">
    <property type="entry name" value="DHDPS"/>
    <property type="match status" value="1"/>
</dbReference>
<dbReference type="Proteomes" id="UP000199150">
    <property type="component" value="Unassembled WGS sequence"/>
</dbReference>
<dbReference type="GO" id="GO:0009089">
    <property type="term" value="P:lysine biosynthetic process via diaminopimelate"/>
    <property type="evidence" value="ECO:0007669"/>
    <property type="project" value="UniProtKB-UniRule"/>
</dbReference>
<evidence type="ECO:0000256" key="3">
    <source>
        <dbReference type="ARBA" id="ARBA00007592"/>
    </source>
</evidence>
<dbReference type="AlphaFoldDB" id="A0A1G4PD72"/>
<proteinExistence type="inferred from homology"/>
<keyword evidence="14" id="KW-1185">Reference proteome</keyword>
<feature type="site" description="Part of a proton relay during catalysis" evidence="12">
    <location>
        <position position="114"/>
    </location>
</feature>
<dbReference type="GO" id="GO:0005829">
    <property type="term" value="C:cytosol"/>
    <property type="evidence" value="ECO:0007669"/>
    <property type="project" value="TreeGrafter"/>
</dbReference>
<keyword evidence="9 12" id="KW-0456">Lyase</keyword>
<evidence type="ECO:0000313" key="13">
    <source>
        <dbReference type="EMBL" id="SCW30247.1"/>
    </source>
</evidence>
<keyword evidence="5 12" id="KW-0963">Cytoplasm</keyword>
<organism evidence="13 14">
    <name type="scientific">Asticcacaulis taihuensis</name>
    <dbReference type="NCBI Taxonomy" id="260084"/>
    <lineage>
        <taxon>Bacteria</taxon>
        <taxon>Pseudomonadati</taxon>
        <taxon>Pseudomonadota</taxon>
        <taxon>Alphaproteobacteria</taxon>
        <taxon>Caulobacterales</taxon>
        <taxon>Caulobacteraceae</taxon>
        <taxon>Asticcacaulis</taxon>
    </lineage>
</organism>
<keyword evidence="8 12" id="KW-0457">Lysine biosynthesis</keyword>
<evidence type="ECO:0000256" key="4">
    <source>
        <dbReference type="ARBA" id="ARBA00012086"/>
    </source>
</evidence>
<dbReference type="InterPro" id="IPR020625">
    <property type="entry name" value="Schiff_base-form_aldolases_AS"/>
</dbReference>
<dbReference type="UniPathway" id="UPA00034">
    <property type="reaction ID" value="UER00017"/>
</dbReference>
<dbReference type="Gene3D" id="3.20.20.70">
    <property type="entry name" value="Aldolase class I"/>
    <property type="match status" value="1"/>
</dbReference>
<dbReference type="NCBIfam" id="TIGR00674">
    <property type="entry name" value="dapA"/>
    <property type="match status" value="1"/>
</dbReference>
<dbReference type="Pfam" id="PF00701">
    <property type="entry name" value="DHDPS"/>
    <property type="match status" value="1"/>
</dbReference>
<dbReference type="EMBL" id="FMTS01000001">
    <property type="protein sequence ID" value="SCW30247.1"/>
    <property type="molecule type" value="Genomic_DNA"/>
</dbReference>
<dbReference type="PROSITE" id="PS00666">
    <property type="entry name" value="DHDPS_2"/>
    <property type="match status" value="1"/>
</dbReference>
<evidence type="ECO:0000256" key="12">
    <source>
        <dbReference type="HAMAP-Rule" id="MF_00418"/>
    </source>
</evidence>
<evidence type="ECO:0000313" key="14">
    <source>
        <dbReference type="Proteomes" id="UP000199150"/>
    </source>
</evidence>
<keyword evidence="10 12" id="KW-0704">Schiff base</keyword>
<sequence>MTDTSAQPLFRGVITALVTPFKNGEVDYAAFEKLIELQIAAGVHGVVPVGTTGETSTLSMEEHRKVVELCVRKVGGRIKVIAGAGSNNTAETLELAHHAKAVGADAVLVVAPYYNKPSQEGLYQHFKALNDSVQIPVLLYNVPGRTVVDMSNDTIARLAKLPNIVGIKDATGDLERISQQRLLIDGDFSYISGDDPTLLGYLAHGGHGVISVTSNVAPAQVVAMYEAAAQGAFDTARQWQDKLITLHKVLFADSSPSPTKYAMSRLGICTDEVRLPIVACSQGVRPLVDQALALAGLETTVRQLSRDETISLVFEKLKNGEIIDAKQLELAGASEYDIRGGVDAARRQNMNVVSLGHSTFKWQLQPGIYEE</sequence>
<evidence type="ECO:0000256" key="10">
    <source>
        <dbReference type="ARBA" id="ARBA00023270"/>
    </source>
</evidence>
<dbReference type="HAMAP" id="MF_00418">
    <property type="entry name" value="DapA"/>
    <property type="match status" value="1"/>
</dbReference>
<dbReference type="SMART" id="SM01130">
    <property type="entry name" value="DHDPS"/>
    <property type="match status" value="1"/>
</dbReference>
<comment type="caution">
    <text evidence="12">Was originally thought to be a dihydrodipicolinate synthase (DHDPS), catalyzing the condensation of (S)-aspartate-beta-semialdehyde [(S)-ASA] and pyruvate to dihydrodipicolinate (DHDP). However, it was shown in E.coli that the product of the enzymatic reaction is not dihydrodipicolinate but in fact (4S)-4-hydroxy-2,3,4,5-tetrahydro-(2S)-dipicolinic acid (HTPA), and that the consecutive dehydration reaction leading to DHDP is not spontaneous but catalyzed by DapB.</text>
</comment>
<dbReference type="EC" id="4.3.3.7" evidence="4 12"/>
<dbReference type="PANTHER" id="PTHR12128">
    <property type="entry name" value="DIHYDRODIPICOLINATE SYNTHASE"/>
    <property type="match status" value="1"/>
</dbReference>
<dbReference type="SUPFAM" id="SSF51569">
    <property type="entry name" value="Aldolase"/>
    <property type="match status" value="1"/>
</dbReference>